<dbReference type="PROSITE" id="PS51450">
    <property type="entry name" value="LRR"/>
    <property type="match status" value="1"/>
</dbReference>
<dbReference type="InterPro" id="IPR038005">
    <property type="entry name" value="RX-like_CC"/>
</dbReference>
<dbReference type="Gene3D" id="1.20.5.4130">
    <property type="match status" value="1"/>
</dbReference>
<gene>
    <name evidence="11" type="ORF">Slati_1075700</name>
</gene>
<name>A0AAW2XZJ9_9LAMI</name>
<dbReference type="Gene3D" id="3.80.10.10">
    <property type="entry name" value="Ribonuclease Inhibitor"/>
    <property type="match status" value="1"/>
</dbReference>
<dbReference type="Pfam" id="PF18052">
    <property type="entry name" value="Rx_N"/>
    <property type="match status" value="1"/>
</dbReference>
<reference evidence="11" key="2">
    <citation type="journal article" date="2024" name="Plant">
        <title>Genomic evolution and insights into agronomic trait innovations of Sesamum species.</title>
        <authorList>
            <person name="Miao H."/>
            <person name="Wang L."/>
            <person name="Qu L."/>
            <person name="Liu H."/>
            <person name="Sun Y."/>
            <person name="Le M."/>
            <person name="Wang Q."/>
            <person name="Wei S."/>
            <person name="Zheng Y."/>
            <person name="Lin W."/>
            <person name="Duan Y."/>
            <person name="Cao H."/>
            <person name="Xiong S."/>
            <person name="Wang X."/>
            <person name="Wei L."/>
            <person name="Li C."/>
            <person name="Ma Q."/>
            <person name="Ju M."/>
            <person name="Zhao R."/>
            <person name="Li G."/>
            <person name="Mu C."/>
            <person name="Tian Q."/>
            <person name="Mei H."/>
            <person name="Zhang T."/>
            <person name="Gao T."/>
            <person name="Zhang H."/>
        </authorList>
    </citation>
    <scope>NUCLEOTIDE SEQUENCE</scope>
    <source>
        <strain evidence="11">KEN1</strain>
    </source>
</reference>
<dbReference type="FunFam" id="1.10.10.10:FF:000322">
    <property type="entry name" value="Probable disease resistance protein At1g63360"/>
    <property type="match status" value="1"/>
</dbReference>
<dbReference type="InterPro" id="IPR036388">
    <property type="entry name" value="WH-like_DNA-bd_sf"/>
</dbReference>
<comment type="similarity">
    <text evidence="1">Belongs to the disease resistance NB-LRR family.</text>
</comment>
<dbReference type="AlphaFoldDB" id="A0AAW2XZJ9"/>
<dbReference type="InterPro" id="IPR055414">
    <property type="entry name" value="LRR_R13L4/SHOC2-like"/>
</dbReference>
<keyword evidence="6" id="KW-0067">ATP-binding</keyword>
<dbReference type="GO" id="GO:0043531">
    <property type="term" value="F:ADP binding"/>
    <property type="evidence" value="ECO:0007669"/>
    <property type="project" value="InterPro"/>
</dbReference>
<dbReference type="InterPro" id="IPR001611">
    <property type="entry name" value="Leu-rich_rpt"/>
</dbReference>
<evidence type="ECO:0000259" key="7">
    <source>
        <dbReference type="Pfam" id="PF00931"/>
    </source>
</evidence>
<dbReference type="InterPro" id="IPR041118">
    <property type="entry name" value="Rx_N"/>
</dbReference>
<evidence type="ECO:0000313" key="11">
    <source>
        <dbReference type="EMBL" id="KAL0457365.1"/>
    </source>
</evidence>
<dbReference type="InterPro" id="IPR058922">
    <property type="entry name" value="WHD_DRP"/>
</dbReference>
<dbReference type="Gene3D" id="1.10.10.10">
    <property type="entry name" value="Winged helix-like DNA-binding domain superfamily/Winged helix DNA-binding domain"/>
    <property type="match status" value="1"/>
</dbReference>
<dbReference type="SUPFAM" id="SSF52540">
    <property type="entry name" value="P-loop containing nucleoside triphosphate hydrolases"/>
    <property type="match status" value="1"/>
</dbReference>
<evidence type="ECO:0000256" key="6">
    <source>
        <dbReference type="ARBA" id="ARBA00022840"/>
    </source>
</evidence>
<accession>A0AAW2XZJ9</accession>
<dbReference type="EMBL" id="JACGWN010000003">
    <property type="protein sequence ID" value="KAL0457365.1"/>
    <property type="molecule type" value="Genomic_DNA"/>
</dbReference>
<feature type="domain" description="Disease resistance R13L4/SHOC-2-like LRR" evidence="10">
    <location>
        <begin position="558"/>
        <end position="832"/>
    </location>
</feature>
<dbReference type="Pfam" id="PF23559">
    <property type="entry name" value="WHD_DRP"/>
    <property type="match status" value="1"/>
</dbReference>
<dbReference type="Gene3D" id="3.40.50.300">
    <property type="entry name" value="P-loop containing nucleotide triphosphate hydrolases"/>
    <property type="match status" value="1"/>
</dbReference>
<dbReference type="GO" id="GO:0051707">
    <property type="term" value="P:response to other organism"/>
    <property type="evidence" value="ECO:0007669"/>
    <property type="project" value="UniProtKB-ARBA"/>
</dbReference>
<sequence length="919" mass="105497">MADGSVSMLLNRLAPLIEKKVREEVCLLLNASNEAQNLSEKLKKIHHVLADAERKGVADPKVKSWLEKLQDIAYEIDDVVDEWELENIRQKLQESEDPNYNSHEESSSDHDGIDSWEKKVCSFLQSLCLCFKQTVHRRSIALGIKGMNERLDLIARENENQFNFIPNLGSESNQDIRRVITTSFVDVSEIHGRSEDKDTLMSKLLFDQRSSQGGDDGVQIISIVGAGGMGKTTLAQLVFNEFNAGEMRERFQVRIWICVSDPFDEIKIARAILESLNRSAPNLSEFETLLQILVTTRKTRAAQIIGTTYMHALDPLSDSYCWSVLSQIALQDRREADREMLEETGMEIAKKCKGLPLAAKTVGGLLRFKTSLQEWQNVLKSEMWGLEKVRKDVFPFLMLSYNELHPAVRRCFSYCAIFPKDKEINVDELIRIWMAQGFLSSSDQSTEMELEQIGFDYFDDLATRSFFQDFTKDEAGNNRIVTCKMHDIVHDFAQFLTKNECLIVERVDAGAAQVVPAQNARHLALLHTGGTTDTEPFTIWPIEKLRSCFWDRNRNPYYLFSHLKRVRLLSLRACNLKDIPKEIGNLIHLRYLDLSHNFMKDLPETIYDLCYLQTLAVEHCYSLHGLPAQGIHKLVNLRHLLNSGGFIVDFRFPQGFEKLTNLRTLDEFRVYVNGNKLECLKDLNNLGGTLRIVIGKDTGEHEAQRAYLRSKKFIQELKLTTGHGRIEATEALEPHPNLQILHFRGFPFPKWITTLPNLRSLIINGTHMARPGVAYSLPPLGKLPLLEYLKVDEWGMQHVGHEFLGISETEPSNSSCTSVLFPKLKTLSFKDCKWWREWEDIKEEREKDTTSISIFPCLLELQLTGCWSFKALPYRLIRKASSLQSLRMIVCYEPKKGWYNQGSGQDWSRLSHIPKVEIW</sequence>
<dbReference type="InterPro" id="IPR032675">
    <property type="entry name" value="LRR_dom_sf"/>
</dbReference>
<evidence type="ECO:0000259" key="8">
    <source>
        <dbReference type="Pfam" id="PF18052"/>
    </source>
</evidence>
<comment type="caution">
    <text evidence="11">The sequence shown here is derived from an EMBL/GenBank/DDBJ whole genome shotgun (WGS) entry which is preliminary data.</text>
</comment>
<evidence type="ECO:0000259" key="9">
    <source>
        <dbReference type="Pfam" id="PF23559"/>
    </source>
</evidence>
<protein>
    <submittedName>
        <fullName evidence="11">Disease resistance protein RGA4</fullName>
    </submittedName>
</protein>
<dbReference type="PANTHER" id="PTHR36766">
    <property type="entry name" value="PLANT BROAD-SPECTRUM MILDEW RESISTANCE PROTEIN RPW8"/>
    <property type="match status" value="1"/>
</dbReference>
<dbReference type="GO" id="GO:0005524">
    <property type="term" value="F:ATP binding"/>
    <property type="evidence" value="ECO:0007669"/>
    <property type="project" value="UniProtKB-KW"/>
</dbReference>
<proteinExistence type="inferred from homology"/>
<keyword evidence="4" id="KW-0547">Nucleotide-binding</keyword>
<dbReference type="Pfam" id="PF00931">
    <property type="entry name" value="NB-ARC"/>
    <property type="match status" value="1"/>
</dbReference>
<evidence type="ECO:0000256" key="2">
    <source>
        <dbReference type="ARBA" id="ARBA00022614"/>
    </source>
</evidence>
<dbReference type="PRINTS" id="PR00364">
    <property type="entry name" value="DISEASERSIST"/>
</dbReference>
<dbReference type="InterPro" id="IPR042197">
    <property type="entry name" value="Apaf_helical"/>
</dbReference>
<dbReference type="Pfam" id="PF23598">
    <property type="entry name" value="LRR_14"/>
    <property type="match status" value="1"/>
</dbReference>
<dbReference type="Gene3D" id="1.10.8.430">
    <property type="entry name" value="Helical domain of apoptotic protease-activating factors"/>
    <property type="match status" value="1"/>
</dbReference>
<dbReference type="SUPFAM" id="SSF52058">
    <property type="entry name" value="L domain-like"/>
    <property type="match status" value="1"/>
</dbReference>
<evidence type="ECO:0000259" key="10">
    <source>
        <dbReference type="Pfam" id="PF23598"/>
    </source>
</evidence>
<dbReference type="InterPro" id="IPR002182">
    <property type="entry name" value="NB-ARC"/>
</dbReference>
<feature type="domain" description="NB-ARC" evidence="7">
    <location>
        <begin position="216"/>
        <end position="287"/>
    </location>
</feature>
<feature type="domain" description="Disease resistance protein winged helix" evidence="9">
    <location>
        <begin position="417"/>
        <end position="493"/>
    </location>
</feature>
<keyword evidence="3" id="KW-0677">Repeat</keyword>
<evidence type="ECO:0000256" key="5">
    <source>
        <dbReference type="ARBA" id="ARBA00022821"/>
    </source>
</evidence>
<evidence type="ECO:0000256" key="4">
    <source>
        <dbReference type="ARBA" id="ARBA00022741"/>
    </source>
</evidence>
<keyword evidence="5" id="KW-0611">Plant defense</keyword>
<dbReference type="GO" id="GO:0006952">
    <property type="term" value="P:defense response"/>
    <property type="evidence" value="ECO:0007669"/>
    <property type="project" value="UniProtKB-KW"/>
</dbReference>
<evidence type="ECO:0000256" key="3">
    <source>
        <dbReference type="ARBA" id="ARBA00022737"/>
    </source>
</evidence>
<feature type="domain" description="Disease resistance N-terminal" evidence="8">
    <location>
        <begin position="6"/>
        <end position="96"/>
    </location>
</feature>
<organism evidence="11">
    <name type="scientific">Sesamum latifolium</name>
    <dbReference type="NCBI Taxonomy" id="2727402"/>
    <lineage>
        <taxon>Eukaryota</taxon>
        <taxon>Viridiplantae</taxon>
        <taxon>Streptophyta</taxon>
        <taxon>Embryophyta</taxon>
        <taxon>Tracheophyta</taxon>
        <taxon>Spermatophyta</taxon>
        <taxon>Magnoliopsida</taxon>
        <taxon>eudicotyledons</taxon>
        <taxon>Gunneridae</taxon>
        <taxon>Pentapetalae</taxon>
        <taxon>asterids</taxon>
        <taxon>lamiids</taxon>
        <taxon>Lamiales</taxon>
        <taxon>Pedaliaceae</taxon>
        <taxon>Sesamum</taxon>
    </lineage>
</organism>
<evidence type="ECO:0000256" key="1">
    <source>
        <dbReference type="ARBA" id="ARBA00008894"/>
    </source>
</evidence>
<reference evidence="11" key="1">
    <citation type="submission" date="2020-06" db="EMBL/GenBank/DDBJ databases">
        <authorList>
            <person name="Li T."/>
            <person name="Hu X."/>
            <person name="Zhang T."/>
            <person name="Song X."/>
            <person name="Zhang H."/>
            <person name="Dai N."/>
            <person name="Sheng W."/>
            <person name="Hou X."/>
            <person name="Wei L."/>
        </authorList>
    </citation>
    <scope>NUCLEOTIDE SEQUENCE</scope>
    <source>
        <strain evidence="11">KEN1</strain>
        <tissue evidence="11">Leaf</tissue>
    </source>
</reference>
<dbReference type="PANTHER" id="PTHR36766:SF40">
    <property type="entry name" value="DISEASE RESISTANCE PROTEIN RGA3"/>
    <property type="match status" value="1"/>
</dbReference>
<dbReference type="CDD" id="cd14798">
    <property type="entry name" value="RX-CC_like"/>
    <property type="match status" value="1"/>
</dbReference>
<dbReference type="InterPro" id="IPR027417">
    <property type="entry name" value="P-loop_NTPase"/>
</dbReference>
<keyword evidence="2" id="KW-0433">Leucine-rich repeat</keyword>